<feature type="transmembrane region" description="Helical" evidence="2">
    <location>
        <begin position="191"/>
        <end position="214"/>
    </location>
</feature>
<keyword evidence="2" id="KW-0472">Membrane</keyword>
<feature type="region of interest" description="Disordered" evidence="1">
    <location>
        <begin position="73"/>
        <end position="92"/>
    </location>
</feature>
<comment type="caution">
    <text evidence="3">The sequence shown here is derived from an EMBL/GenBank/DDBJ whole genome shotgun (WGS) entry which is preliminary data.</text>
</comment>
<sequence>MSRERERETIVCLIRDSIPQRRKKSRSVEYRRPACVLANMIPPRSSSLTKPQRAEQKNQCKNGGALLARFVWLDPRPPRPGPPRQTRQDMNDTPKTQLFLSRISVSPTHPTNHDGPQPALSHTVPSVQSTRLSFFSLWLVACTTAQPRPKHEHGMVPSAHPPPGLASPVSFPCGEDVEKPGSTQVSGQARLWFPFLLVFLSCSLCVCVTVTDFFTRHRSRRRRAITRSFS</sequence>
<protein>
    <submittedName>
        <fullName evidence="3">Uncharacterized protein</fullName>
    </submittedName>
</protein>
<dbReference type="AlphaFoldDB" id="A0AAE0ML49"/>
<dbReference type="Proteomes" id="UP001286456">
    <property type="component" value="Unassembled WGS sequence"/>
</dbReference>
<reference evidence="3" key="2">
    <citation type="submission" date="2023-06" db="EMBL/GenBank/DDBJ databases">
        <authorList>
            <consortium name="Lawrence Berkeley National Laboratory"/>
            <person name="Haridas S."/>
            <person name="Hensen N."/>
            <person name="Bonometti L."/>
            <person name="Westerberg I."/>
            <person name="Brannstrom I.O."/>
            <person name="Guillou S."/>
            <person name="Cros-Aarteil S."/>
            <person name="Calhoun S."/>
            <person name="Kuo A."/>
            <person name="Mondo S."/>
            <person name="Pangilinan J."/>
            <person name="Riley R."/>
            <person name="Labutti K."/>
            <person name="Andreopoulos B."/>
            <person name="Lipzen A."/>
            <person name="Chen C."/>
            <person name="Yanf M."/>
            <person name="Daum C."/>
            <person name="Ng V."/>
            <person name="Clum A."/>
            <person name="Steindorff A."/>
            <person name="Ohm R."/>
            <person name="Martin F."/>
            <person name="Silar P."/>
            <person name="Natvig D."/>
            <person name="Lalanne C."/>
            <person name="Gautier V."/>
            <person name="Ament-Velasquez S.L."/>
            <person name="Kruys A."/>
            <person name="Hutchinson M.I."/>
            <person name="Powell A.J."/>
            <person name="Barry K."/>
            <person name="Miller A.N."/>
            <person name="Grigoriev I.V."/>
            <person name="Debuchy R."/>
            <person name="Gladieux P."/>
            <person name="Thoren M.H."/>
            <person name="Johannesson H."/>
        </authorList>
    </citation>
    <scope>NUCLEOTIDE SEQUENCE</scope>
    <source>
        <strain evidence="3">SMH4131-1</strain>
    </source>
</reference>
<evidence type="ECO:0000256" key="2">
    <source>
        <dbReference type="SAM" id="Phobius"/>
    </source>
</evidence>
<keyword evidence="2" id="KW-1133">Transmembrane helix</keyword>
<dbReference type="EMBL" id="JAUEPO010000001">
    <property type="protein sequence ID" value="KAK3336631.1"/>
    <property type="molecule type" value="Genomic_DNA"/>
</dbReference>
<proteinExistence type="predicted"/>
<keyword evidence="2" id="KW-0812">Transmembrane</keyword>
<evidence type="ECO:0000313" key="3">
    <source>
        <dbReference type="EMBL" id="KAK3336631.1"/>
    </source>
</evidence>
<gene>
    <name evidence="3" type="ORF">B0T19DRAFT_45137</name>
</gene>
<keyword evidence="4" id="KW-1185">Reference proteome</keyword>
<organism evidence="3 4">
    <name type="scientific">Cercophora scortea</name>
    <dbReference type="NCBI Taxonomy" id="314031"/>
    <lineage>
        <taxon>Eukaryota</taxon>
        <taxon>Fungi</taxon>
        <taxon>Dikarya</taxon>
        <taxon>Ascomycota</taxon>
        <taxon>Pezizomycotina</taxon>
        <taxon>Sordariomycetes</taxon>
        <taxon>Sordariomycetidae</taxon>
        <taxon>Sordariales</taxon>
        <taxon>Lasiosphaeriaceae</taxon>
        <taxon>Cercophora</taxon>
    </lineage>
</organism>
<evidence type="ECO:0000256" key="1">
    <source>
        <dbReference type="SAM" id="MobiDB-lite"/>
    </source>
</evidence>
<evidence type="ECO:0000313" key="4">
    <source>
        <dbReference type="Proteomes" id="UP001286456"/>
    </source>
</evidence>
<accession>A0AAE0ML49</accession>
<reference evidence="3" key="1">
    <citation type="journal article" date="2023" name="Mol. Phylogenet. Evol.">
        <title>Genome-scale phylogeny and comparative genomics of the fungal order Sordariales.</title>
        <authorList>
            <person name="Hensen N."/>
            <person name="Bonometti L."/>
            <person name="Westerberg I."/>
            <person name="Brannstrom I.O."/>
            <person name="Guillou S."/>
            <person name="Cros-Aarteil S."/>
            <person name="Calhoun S."/>
            <person name="Haridas S."/>
            <person name="Kuo A."/>
            <person name="Mondo S."/>
            <person name="Pangilinan J."/>
            <person name="Riley R."/>
            <person name="LaButti K."/>
            <person name="Andreopoulos B."/>
            <person name="Lipzen A."/>
            <person name="Chen C."/>
            <person name="Yan M."/>
            <person name="Daum C."/>
            <person name="Ng V."/>
            <person name="Clum A."/>
            <person name="Steindorff A."/>
            <person name="Ohm R.A."/>
            <person name="Martin F."/>
            <person name="Silar P."/>
            <person name="Natvig D.O."/>
            <person name="Lalanne C."/>
            <person name="Gautier V."/>
            <person name="Ament-Velasquez S.L."/>
            <person name="Kruys A."/>
            <person name="Hutchinson M.I."/>
            <person name="Powell A.J."/>
            <person name="Barry K."/>
            <person name="Miller A.N."/>
            <person name="Grigoriev I.V."/>
            <person name="Debuchy R."/>
            <person name="Gladieux P."/>
            <person name="Hiltunen Thoren M."/>
            <person name="Johannesson H."/>
        </authorList>
    </citation>
    <scope>NUCLEOTIDE SEQUENCE</scope>
    <source>
        <strain evidence="3">SMH4131-1</strain>
    </source>
</reference>
<name>A0AAE0ML49_9PEZI</name>